<feature type="domain" description="Follistatin-like" evidence="5">
    <location>
        <begin position="541"/>
        <end position="563"/>
    </location>
</feature>
<keyword evidence="2" id="KW-0722">Serine protease inhibitor</keyword>
<dbReference type="AlphaFoldDB" id="A0AA36GC33"/>
<feature type="domain" description="Follistatin-like" evidence="5">
    <location>
        <begin position="30"/>
        <end position="52"/>
    </location>
</feature>
<evidence type="ECO:0000256" key="4">
    <source>
        <dbReference type="SAM" id="SignalP"/>
    </source>
</evidence>
<evidence type="ECO:0000256" key="2">
    <source>
        <dbReference type="ARBA" id="ARBA00022900"/>
    </source>
</evidence>
<gene>
    <name evidence="6" type="ORF">CYNAS_LOCUS305</name>
</gene>
<dbReference type="InterPro" id="IPR002919">
    <property type="entry name" value="TIL_dom"/>
</dbReference>
<dbReference type="EMBL" id="CATQJL010000001">
    <property type="protein sequence ID" value="CAJ0588322.1"/>
    <property type="molecule type" value="Genomic_DNA"/>
</dbReference>
<feature type="signal peptide" evidence="4">
    <location>
        <begin position="1"/>
        <end position="18"/>
    </location>
</feature>
<feature type="domain" description="Follistatin-like" evidence="5">
    <location>
        <begin position="737"/>
        <end position="759"/>
    </location>
</feature>
<dbReference type="SMART" id="SM00274">
    <property type="entry name" value="FOLN"/>
    <property type="match status" value="15"/>
</dbReference>
<dbReference type="Proteomes" id="UP001176961">
    <property type="component" value="Unassembled WGS sequence"/>
</dbReference>
<sequence length="884" mass="93682">MTTYIWVLLLTVAAPSVAEYQDELILPESPCNLVDCVSGRRCIVVRGEAQCVPDNNILQTTQAPQGRCAANEVYTTCGTACEPSCRVPRPEICTLQCVIGCQCRSGLYRNDQNACVPLSSCPGNGGNGGNGGQNQCQVNEVFLECGTQCEPTCTDRNPVCNRVCAIDVCQCRQGYVRDANRRCIPVASCPAVSANTLQTAQPPQGRCSANEVYNTCGTACEPSCRVPRPEICTEQCVVGCQCRSGFYRNDQNACVQLSNCPGNGGNGGQNQCQANEVFQECGTMCEPSCADRNPVCTRDCAIDVCQCRRGYVRDANRRCIPVASCPPAPLTCATVNCITGTTCREINGRPQCVPSNQPPTTGSPLTCATVNCITGTTCRQIDGRPQCVPSNQPPTTGSPLTCATVNCITGTICQQINGRPQCVPAPSSTETYIPGSPLTCATVNCITGTTCRQINGRPQCVPITPSSTGSPLTCATVDCRTGFTCQQIGGRPQCVPNTPSSTGSPLTCATVDCRTGFTCQQIGGRPQCVPNTPSSTGSPLTCANVRCSAGTTCQLINNRPQCVPNPPSSTGSPLTCATVRCRDGFNCQQINNRPQCVPNTPSSTGSPLTCATVDCLSGFTCRQIGGRPQCVPNTPPFTGSCPLCRVGTTCRVINNRPQCVPDPPSSTGSPLTCANVRCRDGFNCQQINNRPQCVPNTPSSTGSSLTCDNVRCGEGTTCQQINGRPQCVPNPPEPSITCANVRCIGGTTCQLINNRPQCVPNTPTPRIAATETTSEEYNPCAAITCLVGQECRVRQVQCVRAPCNPIGECYTPPGDNRCPQFESFRECASYCEPTCSNRNPVCIQSCAPAKCQCNQGFYRDASGQCVTENDCDAAGAMPYRKIRL</sequence>
<dbReference type="PANTHER" id="PTHR23259">
    <property type="entry name" value="RIDDLE"/>
    <property type="match status" value="1"/>
</dbReference>
<accession>A0AA36GC33</accession>
<dbReference type="Gene3D" id="2.10.25.10">
    <property type="entry name" value="Laminin"/>
    <property type="match status" value="5"/>
</dbReference>
<feature type="domain" description="Follistatin-like" evidence="5">
    <location>
        <begin position="439"/>
        <end position="461"/>
    </location>
</feature>
<dbReference type="SUPFAM" id="SSF57567">
    <property type="entry name" value="Serine protease inhibitors"/>
    <property type="match status" value="5"/>
</dbReference>
<reference evidence="6" key="1">
    <citation type="submission" date="2023-07" db="EMBL/GenBank/DDBJ databases">
        <authorList>
            <consortium name="CYATHOMIX"/>
        </authorList>
    </citation>
    <scope>NUCLEOTIDE SEQUENCE</scope>
    <source>
        <strain evidence="6">N/A</strain>
    </source>
</reference>
<dbReference type="InterPro" id="IPR003645">
    <property type="entry name" value="Fol_N"/>
</dbReference>
<feature type="domain" description="Follistatin-like" evidence="5">
    <location>
        <begin position="507"/>
        <end position="529"/>
    </location>
</feature>
<evidence type="ECO:0000313" key="7">
    <source>
        <dbReference type="Proteomes" id="UP001176961"/>
    </source>
</evidence>
<dbReference type="GO" id="GO:0004867">
    <property type="term" value="F:serine-type endopeptidase inhibitor activity"/>
    <property type="evidence" value="ECO:0007669"/>
    <property type="project" value="UniProtKB-KW"/>
</dbReference>
<keyword evidence="4" id="KW-0732">Signal</keyword>
<feature type="domain" description="Follistatin-like" evidence="5">
    <location>
        <begin position="473"/>
        <end position="495"/>
    </location>
</feature>
<feature type="domain" description="Follistatin-like" evidence="5">
    <location>
        <begin position="706"/>
        <end position="728"/>
    </location>
</feature>
<keyword evidence="3" id="KW-1015">Disulfide bond</keyword>
<dbReference type="InterPro" id="IPR036084">
    <property type="entry name" value="Ser_inhib-like_sf"/>
</dbReference>
<organism evidence="6 7">
    <name type="scientific">Cylicocyclus nassatus</name>
    <name type="common">Nematode worm</name>
    <dbReference type="NCBI Taxonomy" id="53992"/>
    <lineage>
        <taxon>Eukaryota</taxon>
        <taxon>Metazoa</taxon>
        <taxon>Ecdysozoa</taxon>
        <taxon>Nematoda</taxon>
        <taxon>Chromadorea</taxon>
        <taxon>Rhabditida</taxon>
        <taxon>Rhabditina</taxon>
        <taxon>Rhabditomorpha</taxon>
        <taxon>Strongyloidea</taxon>
        <taxon>Strongylidae</taxon>
        <taxon>Cylicocyclus</taxon>
    </lineage>
</organism>
<dbReference type="CDD" id="cd19941">
    <property type="entry name" value="TIL"/>
    <property type="match status" value="5"/>
</dbReference>
<feature type="domain" description="Follistatin-like" evidence="5">
    <location>
        <begin position="672"/>
        <end position="694"/>
    </location>
</feature>
<comment type="caution">
    <text evidence="6">The sequence shown here is derived from an EMBL/GenBank/DDBJ whole genome shotgun (WGS) entry which is preliminary data.</text>
</comment>
<dbReference type="PANTHER" id="PTHR23259:SF70">
    <property type="entry name" value="ACCESSORY GLAND PROTEIN ACP62F-RELATED"/>
    <property type="match status" value="1"/>
</dbReference>
<feature type="domain" description="Follistatin-like" evidence="5">
    <location>
        <begin position="366"/>
        <end position="388"/>
    </location>
</feature>
<evidence type="ECO:0000313" key="6">
    <source>
        <dbReference type="EMBL" id="CAJ0588322.1"/>
    </source>
</evidence>
<feature type="domain" description="Follistatin-like" evidence="5">
    <location>
        <begin position="575"/>
        <end position="597"/>
    </location>
</feature>
<feature type="domain" description="Follistatin-like" evidence="5">
    <location>
        <begin position="401"/>
        <end position="423"/>
    </location>
</feature>
<dbReference type="InterPro" id="IPR051368">
    <property type="entry name" value="SerProtInhib-TIL_Domain"/>
</dbReference>
<evidence type="ECO:0000256" key="3">
    <source>
        <dbReference type="ARBA" id="ARBA00023157"/>
    </source>
</evidence>
<feature type="domain" description="Follistatin-like" evidence="5">
    <location>
        <begin position="779"/>
        <end position="804"/>
    </location>
</feature>
<feature type="domain" description="Follistatin-like" evidence="5">
    <location>
        <begin position="609"/>
        <end position="631"/>
    </location>
</feature>
<feature type="domain" description="Follistatin-like" evidence="5">
    <location>
        <begin position="331"/>
        <end position="353"/>
    </location>
</feature>
<evidence type="ECO:0000259" key="5">
    <source>
        <dbReference type="SMART" id="SM00274"/>
    </source>
</evidence>
<keyword evidence="7" id="KW-1185">Reference proteome</keyword>
<proteinExistence type="predicted"/>
<keyword evidence="1" id="KW-0646">Protease inhibitor</keyword>
<protein>
    <recommendedName>
        <fullName evidence="5">Follistatin-like domain-containing protein</fullName>
    </recommendedName>
</protein>
<feature type="chain" id="PRO_5041237571" description="Follistatin-like domain-containing protein" evidence="4">
    <location>
        <begin position="19"/>
        <end position="884"/>
    </location>
</feature>
<dbReference type="Pfam" id="PF01826">
    <property type="entry name" value="TIL"/>
    <property type="match status" value="5"/>
</dbReference>
<evidence type="ECO:0000256" key="1">
    <source>
        <dbReference type="ARBA" id="ARBA00022690"/>
    </source>
</evidence>
<feature type="domain" description="Follistatin-like" evidence="5">
    <location>
        <begin position="640"/>
        <end position="660"/>
    </location>
</feature>
<name>A0AA36GC33_CYLNA</name>